<feature type="coiled-coil region" evidence="1">
    <location>
        <begin position="165"/>
        <end position="261"/>
    </location>
</feature>
<comment type="caution">
    <text evidence="4">The sequence shown here is derived from an EMBL/GenBank/DDBJ whole genome shotgun (WGS) entry which is preliminary data.</text>
</comment>
<name>A0A0L8KPC6_9ACTN</name>
<keyword evidence="1" id="KW-0175">Coiled coil</keyword>
<evidence type="ECO:0000256" key="1">
    <source>
        <dbReference type="SAM" id="Coils"/>
    </source>
</evidence>
<keyword evidence="2" id="KW-0812">Transmembrane</keyword>
<dbReference type="InterPro" id="IPR036365">
    <property type="entry name" value="PGBD-like_sf"/>
</dbReference>
<feature type="domain" description="Peptidoglycan binding-like" evidence="3">
    <location>
        <begin position="2"/>
        <end position="51"/>
    </location>
</feature>
<dbReference type="AlphaFoldDB" id="A0A0L8KPC6"/>
<proteinExistence type="predicted"/>
<evidence type="ECO:0000313" key="5">
    <source>
        <dbReference type="Proteomes" id="UP000037251"/>
    </source>
</evidence>
<keyword evidence="5" id="KW-1185">Reference proteome</keyword>
<sequence>MAVQRLLSDLQIAAGHVPLDVDGLVGPKTIAAISKFQQQNPGLLVDGRIDPSGPSFTRLDEVSSSLYATIVQEQGFPIPTAPTPPGTPGDLAADFDDIRSDFAALAPTERVAGASRFANPVPNLIAPVDPIRLTLLGAVQVVPLIIVLIFILALLIVITSNPIWQRAAKETLKGLKDRMRLLSQKIRDAVQDIVDAIEGVIGSTRCAELCANEINKVKDLQQKINELLDSMPANDNDPNAMKQLQFQLARLLEQIVAAQADVVDCLQRNGC</sequence>
<protein>
    <recommendedName>
        <fullName evidence="3">Peptidoglycan binding-like domain-containing protein</fullName>
    </recommendedName>
</protein>
<evidence type="ECO:0000256" key="2">
    <source>
        <dbReference type="SAM" id="Phobius"/>
    </source>
</evidence>
<dbReference type="Proteomes" id="UP000037251">
    <property type="component" value="Unassembled WGS sequence"/>
</dbReference>
<dbReference type="SUPFAM" id="SSF47090">
    <property type="entry name" value="PGBD-like"/>
    <property type="match status" value="1"/>
</dbReference>
<accession>A0A0L8KPC6</accession>
<feature type="transmembrane region" description="Helical" evidence="2">
    <location>
        <begin position="133"/>
        <end position="158"/>
    </location>
</feature>
<organism evidence="4 5">
    <name type="scientific">Streptomyces resistomycificus</name>
    <dbReference type="NCBI Taxonomy" id="67356"/>
    <lineage>
        <taxon>Bacteria</taxon>
        <taxon>Bacillati</taxon>
        <taxon>Actinomycetota</taxon>
        <taxon>Actinomycetes</taxon>
        <taxon>Kitasatosporales</taxon>
        <taxon>Streptomycetaceae</taxon>
        <taxon>Streptomyces</taxon>
        <taxon>Streptomyces aurantiacus group</taxon>
    </lineage>
</organism>
<dbReference type="InterPro" id="IPR036366">
    <property type="entry name" value="PGBDSf"/>
</dbReference>
<dbReference type="Gene3D" id="1.10.101.10">
    <property type="entry name" value="PGBD-like superfamily/PGBD"/>
    <property type="match status" value="1"/>
</dbReference>
<keyword evidence="2" id="KW-0472">Membrane</keyword>
<keyword evidence="2" id="KW-1133">Transmembrane helix</keyword>
<dbReference type="InterPro" id="IPR002477">
    <property type="entry name" value="Peptidoglycan-bd-like"/>
</dbReference>
<dbReference type="PATRIC" id="fig|67356.5.peg.8655"/>
<dbReference type="EMBL" id="LGUS01000241">
    <property type="protein sequence ID" value="KOG27762.1"/>
    <property type="molecule type" value="Genomic_DNA"/>
</dbReference>
<gene>
    <name evidence="4" type="ORF">ADK37_40405</name>
</gene>
<reference evidence="5" key="1">
    <citation type="submission" date="2015-07" db="EMBL/GenBank/DDBJ databases">
        <authorList>
            <person name="Ju K.-S."/>
            <person name="Doroghazi J.R."/>
            <person name="Metcalf W.W."/>
        </authorList>
    </citation>
    <scope>NUCLEOTIDE SEQUENCE [LARGE SCALE GENOMIC DNA]</scope>
    <source>
        <strain evidence="5">NRRL 2290</strain>
    </source>
</reference>
<evidence type="ECO:0000313" key="4">
    <source>
        <dbReference type="EMBL" id="KOG27762.1"/>
    </source>
</evidence>
<evidence type="ECO:0000259" key="3">
    <source>
        <dbReference type="Pfam" id="PF01471"/>
    </source>
</evidence>
<dbReference type="Pfam" id="PF01471">
    <property type="entry name" value="PG_binding_1"/>
    <property type="match status" value="1"/>
</dbReference>